<keyword evidence="3" id="KW-1185">Reference proteome</keyword>
<organism evidence="3 4">
    <name type="scientific">Panagrellus redivivus</name>
    <name type="common">Microworm</name>
    <dbReference type="NCBI Taxonomy" id="6233"/>
    <lineage>
        <taxon>Eukaryota</taxon>
        <taxon>Metazoa</taxon>
        <taxon>Ecdysozoa</taxon>
        <taxon>Nematoda</taxon>
        <taxon>Chromadorea</taxon>
        <taxon>Rhabditida</taxon>
        <taxon>Tylenchina</taxon>
        <taxon>Panagrolaimomorpha</taxon>
        <taxon>Panagrolaimoidea</taxon>
        <taxon>Panagrolaimidae</taxon>
        <taxon>Panagrellus</taxon>
    </lineage>
</organism>
<feature type="signal peptide" evidence="2">
    <location>
        <begin position="1"/>
        <end position="19"/>
    </location>
</feature>
<keyword evidence="2" id="KW-0732">Signal</keyword>
<evidence type="ECO:0000313" key="3">
    <source>
        <dbReference type="Proteomes" id="UP000492821"/>
    </source>
</evidence>
<dbReference type="AlphaFoldDB" id="A0A7E4VD14"/>
<evidence type="ECO:0000256" key="1">
    <source>
        <dbReference type="SAM" id="Phobius"/>
    </source>
</evidence>
<name>A0A7E4VD14_PANRE</name>
<evidence type="ECO:0000313" key="4">
    <source>
        <dbReference type="WBParaSite" id="Pan_g19386.t1"/>
    </source>
</evidence>
<evidence type="ECO:0000256" key="2">
    <source>
        <dbReference type="SAM" id="SignalP"/>
    </source>
</evidence>
<keyword evidence="1" id="KW-0472">Membrane</keyword>
<reference evidence="3" key="1">
    <citation type="journal article" date="2013" name="Genetics">
        <title>The draft genome and transcriptome of Panagrellus redivivus are shaped by the harsh demands of a free-living lifestyle.</title>
        <authorList>
            <person name="Srinivasan J."/>
            <person name="Dillman A.R."/>
            <person name="Macchietto M.G."/>
            <person name="Heikkinen L."/>
            <person name="Lakso M."/>
            <person name="Fracchia K.M."/>
            <person name="Antoshechkin I."/>
            <person name="Mortazavi A."/>
            <person name="Wong G."/>
            <person name="Sternberg P.W."/>
        </authorList>
    </citation>
    <scope>NUCLEOTIDE SEQUENCE [LARGE SCALE GENOMIC DNA]</scope>
    <source>
        <strain evidence="3">MT8872</strain>
    </source>
</reference>
<keyword evidence="1" id="KW-0812">Transmembrane</keyword>
<sequence length="111" mass="10852">MFKQVITFLLAVLVAFAVGKPQIGLGANVGGGTSGLPLFSLTNLAATMFKQVLIFLFAVLVAFAIGKPQIGLGANVGGGAGGYPAGGGNYGQGYGQGGLQTGAYGSGGIGR</sequence>
<dbReference type="Proteomes" id="UP000492821">
    <property type="component" value="Unassembled WGS sequence"/>
</dbReference>
<dbReference type="WBParaSite" id="Pan_g19386.t1">
    <property type="protein sequence ID" value="Pan_g19386.t1"/>
    <property type="gene ID" value="Pan_g19386"/>
</dbReference>
<feature type="chain" id="PRO_5028822020" evidence="2">
    <location>
        <begin position="20"/>
        <end position="111"/>
    </location>
</feature>
<accession>A0A7E4VD14</accession>
<proteinExistence type="predicted"/>
<reference evidence="4" key="2">
    <citation type="submission" date="2020-10" db="UniProtKB">
        <authorList>
            <consortium name="WormBaseParasite"/>
        </authorList>
    </citation>
    <scope>IDENTIFICATION</scope>
</reference>
<feature type="transmembrane region" description="Helical" evidence="1">
    <location>
        <begin position="43"/>
        <end position="65"/>
    </location>
</feature>
<keyword evidence="1" id="KW-1133">Transmembrane helix</keyword>
<protein>
    <submittedName>
        <fullName evidence="4">Protein-export membrane protein SecG</fullName>
    </submittedName>
</protein>